<accession>A0A4Q2FJ51</accession>
<name>A0A4Q2FJ51_STROR</name>
<feature type="non-terminal residue" evidence="1">
    <location>
        <position position="1"/>
    </location>
</feature>
<comment type="caution">
    <text evidence="1">The sequence shown here is derived from an EMBL/GenBank/DDBJ whole genome shotgun (WGS) entry which is preliminary data.</text>
</comment>
<evidence type="ECO:0000313" key="2">
    <source>
        <dbReference type="Proteomes" id="UP000289485"/>
    </source>
</evidence>
<proteinExistence type="predicted"/>
<sequence>YKTFLKEIGDDIKRWKNIPCTWIGRINIVKMSILPKAIYRFNAIPIRIPLSFFTEIEQRIQKFIWGNKRPQIAKAILRKKNKAGGITIPDFKA</sequence>
<evidence type="ECO:0000313" key="1">
    <source>
        <dbReference type="EMBL" id="RXX19765.1"/>
    </source>
</evidence>
<dbReference type="Proteomes" id="UP000289485">
    <property type="component" value="Unassembled WGS sequence"/>
</dbReference>
<evidence type="ECO:0008006" key="3">
    <source>
        <dbReference type="Google" id="ProtNLM"/>
    </source>
</evidence>
<reference evidence="1 2" key="1">
    <citation type="submission" date="2018-05" db="EMBL/GenBank/DDBJ databases">
        <title>Streptococcus from otitis media.</title>
        <authorList>
            <person name="Wayes A.M."/>
            <person name="Jakubovics N.S."/>
        </authorList>
    </citation>
    <scope>NUCLEOTIDE SEQUENCE [LARGE SCALE GENOMIC DNA]</scope>
    <source>
        <strain evidence="1 2">NU43</strain>
    </source>
</reference>
<organism evidence="1 2">
    <name type="scientific">Streptococcus oralis</name>
    <dbReference type="NCBI Taxonomy" id="1303"/>
    <lineage>
        <taxon>Bacteria</taxon>
        <taxon>Bacillati</taxon>
        <taxon>Bacillota</taxon>
        <taxon>Bacilli</taxon>
        <taxon>Lactobacillales</taxon>
        <taxon>Streptococcaceae</taxon>
        <taxon>Streptococcus</taxon>
    </lineage>
</organism>
<gene>
    <name evidence="1" type="ORF">DF216_10385</name>
</gene>
<dbReference type="EMBL" id="QEWJ01000040">
    <property type="protein sequence ID" value="RXX19765.1"/>
    <property type="molecule type" value="Genomic_DNA"/>
</dbReference>
<dbReference type="PANTHER" id="PTHR19446">
    <property type="entry name" value="REVERSE TRANSCRIPTASES"/>
    <property type="match status" value="1"/>
</dbReference>
<dbReference type="AlphaFoldDB" id="A0A4Q2FJ51"/>
<protein>
    <recommendedName>
        <fullName evidence="3">Endonuclease</fullName>
    </recommendedName>
</protein>